<protein>
    <submittedName>
        <fullName evidence="8">Putative Co/Zn/Cd cation transporter (Cation efflux family)</fullName>
    </submittedName>
</protein>
<dbReference type="Pfam" id="PF01545">
    <property type="entry name" value="Cation_efflux"/>
    <property type="match status" value="1"/>
</dbReference>
<evidence type="ECO:0000256" key="5">
    <source>
        <dbReference type="ARBA" id="ARBA00023136"/>
    </source>
</evidence>
<dbReference type="GO" id="GO:0015093">
    <property type="term" value="F:ferrous iron transmembrane transporter activity"/>
    <property type="evidence" value="ECO:0007669"/>
    <property type="project" value="TreeGrafter"/>
</dbReference>
<accession>A0A840AJW3</accession>
<keyword evidence="2" id="KW-0813">Transport</keyword>
<dbReference type="Proteomes" id="UP000553963">
    <property type="component" value="Unassembled WGS sequence"/>
</dbReference>
<evidence type="ECO:0000256" key="3">
    <source>
        <dbReference type="ARBA" id="ARBA00022692"/>
    </source>
</evidence>
<dbReference type="InterPro" id="IPR027469">
    <property type="entry name" value="Cation_efflux_TMD_sf"/>
</dbReference>
<evidence type="ECO:0000256" key="6">
    <source>
        <dbReference type="SAM" id="Phobius"/>
    </source>
</evidence>
<dbReference type="GO" id="GO:0006882">
    <property type="term" value="P:intracellular zinc ion homeostasis"/>
    <property type="evidence" value="ECO:0007669"/>
    <property type="project" value="TreeGrafter"/>
</dbReference>
<keyword evidence="5 6" id="KW-0472">Membrane</keyword>
<dbReference type="GO" id="GO:0015341">
    <property type="term" value="F:zinc efflux antiporter activity"/>
    <property type="evidence" value="ECO:0007669"/>
    <property type="project" value="TreeGrafter"/>
</dbReference>
<feature type="transmembrane region" description="Helical" evidence="6">
    <location>
        <begin position="88"/>
        <end position="109"/>
    </location>
</feature>
<comment type="subcellular location">
    <subcellularLocation>
        <location evidence="1">Membrane</location>
        <topology evidence="1">Multi-pass membrane protein</topology>
    </subcellularLocation>
</comment>
<keyword evidence="9" id="KW-1185">Reference proteome</keyword>
<feature type="domain" description="Cation efflux protein transmembrane" evidence="7">
    <location>
        <begin position="18"/>
        <end position="226"/>
    </location>
</feature>
<feature type="transmembrane region" description="Helical" evidence="6">
    <location>
        <begin position="46"/>
        <end position="67"/>
    </location>
</feature>
<evidence type="ECO:0000313" key="8">
    <source>
        <dbReference type="EMBL" id="MBB3929678.1"/>
    </source>
</evidence>
<organism evidence="8 9">
    <name type="scientific">Kaistia hirudinis</name>
    <dbReference type="NCBI Taxonomy" id="1293440"/>
    <lineage>
        <taxon>Bacteria</taxon>
        <taxon>Pseudomonadati</taxon>
        <taxon>Pseudomonadota</taxon>
        <taxon>Alphaproteobacteria</taxon>
        <taxon>Hyphomicrobiales</taxon>
        <taxon>Kaistiaceae</taxon>
        <taxon>Kaistia</taxon>
    </lineage>
</organism>
<evidence type="ECO:0000256" key="2">
    <source>
        <dbReference type="ARBA" id="ARBA00022448"/>
    </source>
</evidence>
<evidence type="ECO:0000313" key="9">
    <source>
        <dbReference type="Proteomes" id="UP000553963"/>
    </source>
</evidence>
<dbReference type="GO" id="GO:0015086">
    <property type="term" value="F:cadmium ion transmembrane transporter activity"/>
    <property type="evidence" value="ECO:0007669"/>
    <property type="project" value="TreeGrafter"/>
</dbReference>
<gene>
    <name evidence="8" type="ORF">GGR25_000697</name>
</gene>
<feature type="transmembrane region" description="Helical" evidence="6">
    <location>
        <begin position="166"/>
        <end position="186"/>
    </location>
</feature>
<dbReference type="RefSeq" id="WP_183397311.1">
    <property type="nucleotide sequence ID" value="NZ_JACIDS010000001.1"/>
</dbReference>
<evidence type="ECO:0000256" key="4">
    <source>
        <dbReference type="ARBA" id="ARBA00022989"/>
    </source>
</evidence>
<dbReference type="EMBL" id="JACIDS010000001">
    <property type="protein sequence ID" value="MBB3929678.1"/>
    <property type="molecule type" value="Genomic_DNA"/>
</dbReference>
<comment type="caution">
    <text evidence="8">The sequence shown here is derived from an EMBL/GenBank/DDBJ whole genome shotgun (WGS) entry which is preliminary data.</text>
</comment>
<feature type="transmembrane region" description="Helical" evidence="6">
    <location>
        <begin position="192"/>
        <end position="213"/>
    </location>
</feature>
<dbReference type="InterPro" id="IPR058533">
    <property type="entry name" value="Cation_efflux_TM"/>
</dbReference>
<dbReference type="GO" id="GO:0005886">
    <property type="term" value="C:plasma membrane"/>
    <property type="evidence" value="ECO:0007669"/>
    <property type="project" value="TreeGrafter"/>
</dbReference>
<dbReference type="PANTHER" id="PTHR43840">
    <property type="entry name" value="MITOCHONDRIAL METAL TRANSPORTER 1-RELATED"/>
    <property type="match status" value="1"/>
</dbReference>
<proteinExistence type="predicted"/>
<dbReference type="SUPFAM" id="SSF161111">
    <property type="entry name" value="Cation efflux protein transmembrane domain-like"/>
    <property type="match status" value="1"/>
</dbReference>
<reference evidence="8 9" key="1">
    <citation type="submission" date="2020-08" db="EMBL/GenBank/DDBJ databases">
        <title>Genomic Encyclopedia of Type Strains, Phase IV (KMG-IV): sequencing the most valuable type-strain genomes for metagenomic binning, comparative biology and taxonomic classification.</title>
        <authorList>
            <person name="Goeker M."/>
        </authorList>
    </citation>
    <scope>NUCLEOTIDE SEQUENCE [LARGE SCALE GENOMIC DNA]</scope>
    <source>
        <strain evidence="8 9">DSM 25966</strain>
    </source>
</reference>
<keyword evidence="4 6" id="KW-1133">Transmembrane helix</keyword>
<dbReference type="InterPro" id="IPR050291">
    <property type="entry name" value="CDF_Transporter"/>
</dbReference>
<dbReference type="PANTHER" id="PTHR43840:SF15">
    <property type="entry name" value="MITOCHONDRIAL METAL TRANSPORTER 1-RELATED"/>
    <property type="match status" value="1"/>
</dbReference>
<feature type="transmembrane region" description="Helical" evidence="6">
    <location>
        <begin position="129"/>
        <end position="146"/>
    </location>
</feature>
<evidence type="ECO:0000259" key="7">
    <source>
        <dbReference type="Pfam" id="PF01545"/>
    </source>
</evidence>
<feature type="transmembrane region" description="Helical" evidence="6">
    <location>
        <begin position="20"/>
        <end position="40"/>
    </location>
</feature>
<keyword evidence="3 6" id="KW-0812">Transmembrane</keyword>
<sequence length="316" mass="34246">MNVKHHLGFDSEQAVLRTSIAVTTVVAGFGIAFGILSGSFSIAFDGIYSLADASMSVLALVVSRLIALSADSSQMSGKLRDRFTMGFWHLEPIVLSLNVTLLMGVSIYALVNAIGSLLAGGRVLEFDFAILYAVVTLITCATMAILETRAGKRLRSDFVKLDAKSWVMSGSITAALLIAFCFGYAVEGTRHAWIAPYIDPAVLAIVCVVIIPLPIATLKRSLSDILLVTPQSLKRHVDEVAAATVARHGFLSYRAYLARVGRFKQIELYFIVAADTPARNIGDWDRIRDEIGEAIGGEGNDRWLTIVFTGDIEWAS</sequence>
<dbReference type="Gene3D" id="1.20.1510.10">
    <property type="entry name" value="Cation efflux protein transmembrane domain"/>
    <property type="match status" value="1"/>
</dbReference>
<name>A0A840AJW3_9HYPH</name>
<dbReference type="AlphaFoldDB" id="A0A840AJW3"/>
<evidence type="ECO:0000256" key="1">
    <source>
        <dbReference type="ARBA" id="ARBA00004141"/>
    </source>
</evidence>